<keyword evidence="2" id="KW-1185">Reference proteome</keyword>
<accession>A0AAV7BZ50</accession>
<organism evidence="1 2">
    <name type="scientific">Engystomops pustulosus</name>
    <name type="common">Tungara frog</name>
    <name type="synonym">Physalaemus pustulosus</name>
    <dbReference type="NCBI Taxonomy" id="76066"/>
    <lineage>
        <taxon>Eukaryota</taxon>
        <taxon>Metazoa</taxon>
        <taxon>Chordata</taxon>
        <taxon>Craniata</taxon>
        <taxon>Vertebrata</taxon>
        <taxon>Euteleostomi</taxon>
        <taxon>Amphibia</taxon>
        <taxon>Batrachia</taxon>
        <taxon>Anura</taxon>
        <taxon>Neobatrachia</taxon>
        <taxon>Hyloidea</taxon>
        <taxon>Leptodactylidae</taxon>
        <taxon>Leiuperinae</taxon>
        <taxon>Engystomops</taxon>
    </lineage>
</organism>
<reference evidence="1" key="1">
    <citation type="thesis" date="2020" institute="ProQuest LLC" country="789 East Eisenhower Parkway, Ann Arbor, MI, USA">
        <title>Comparative Genomics and Chromosome Evolution.</title>
        <authorList>
            <person name="Mudd A.B."/>
        </authorList>
    </citation>
    <scope>NUCLEOTIDE SEQUENCE</scope>
    <source>
        <strain evidence="1">237g6f4</strain>
        <tissue evidence="1">Blood</tissue>
    </source>
</reference>
<dbReference type="Proteomes" id="UP000824782">
    <property type="component" value="Unassembled WGS sequence"/>
</dbReference>
<evidence type="ECO:0000313" key="1">
    <source>
        <dbReference type="EMBL" id="KAG8577961.1"/>
    </source>
</evidence>
<gene>
    <name evidence="1" type="ORF">GDO81_010340</name>
</gene>
<proteinExistence type="predicted"/>
<comment type="caution">
    <text evidence="1">The sequence shown here is derived from an EMBL/GenBank/DDBJ whole genome shotgun (WGS) entry which is preliminary data.</text>
</comment>
<evidence type="ECO:0000313" key="2">
    <source>
        <dbReference type="Proteomes" id="UP000824782"/>
    </source>
</evidence>
<sequence>MVLEEKISAFEDHLKKFTDTCLKCKECKKIRNKMPLMRCKNYSTNMVLNQTQITHCQERLLKKATNKWKKNPKEVQEKTIYELKNLLNFVREAN</sequence>
<dbReference type="AlphaFoldDB" id="A0AAV7BZ50"/>
<name>A0AAV7BZ50_ENGPU</name>
<protein>
    <submittedName>
        <fullName evidence="1">Uncharacterized protein</fullName>
    </submittedName>
</protein>
<dbReference type="EMBL" id="WNYA01000004">
    <property type="protein sequence ID" value="KAG8577961.1"/>
    <property type="molecule type" value="Genomic_DNA"/>
</dbReference>